<feature type="region of interest" description="Disordered" evidence="2">
    <location>
        <begin position="67"/>
        <end position="188"/>
    </location>
</feature>
<feature type="coiled-coil region" evidence="1">
    <location>
        <begin position="6"/>
        <end position="33"/>
    </location>
</feature>
<organism evidence="3 4">
    <name type="scientific">Candolleomyces eurysporus</name>
    <dbReference type="NCBI Taxonomy" id="2828524"/>
    <lineage>
        <taxon>Eukaryota</taxon>
        <taxon>Fungi</taxon>
        <taxon>Dikarya</taxon>
        <taxon>Basidiomycota</taxon>
        <taxon>Agaricomycotina</taxon>
        <taxon>Agaricomycetes</taxon>
        <taxon>Agaricomycetidae</taxon>
        <taxon>Agaricales</taxon>
        <taxon>Agaricineae</taxon>
        <taxon>Psathyrellaceae</taxon>
        <taxon>Candolleomyces</taxon>
    </lineage>
</organism>
<evidence type="ECO:0000313" key="3">
    <source>
        <dbReference type="EMBL" id="KAJ2928322.1"/>
    </source>
</evidence>
<gene>
    <name evidence="3" type="ORF">H1R20_g8803</name>
</gene>
<dbReference type="AlphaFoldDB" id="A0A9W8J526"/>
<proteinExistence type="predicted"/>
<dbReference type="Proteomes" id="UP001140091">
    <property type="component" value="Unassembled WGS sequence"/>
</dbReference>
<reference evidence="3" key="1">
    <citation type="submission" date="2022-06" db="EMBL/GenBank/DDBJ databases">
        <title>Genome Sequence of Candolleomyces eurysporus.</title>
        <authorList>
            <person name="Buettner E."/>
        </authorList>
    </citation>
    <scope>NUCLEOTIDE SEQUENCE</scope>
    <source>
        <strain evidence="3">VTCC 930004</strain>
    </source>
</reference>
<accession>A0A9W8J526</accession>
<sequence>MADETSSNLLEKLKRQGEELENLIQSSLDLEDEEFFGRITTPLETLMNEMKAGKLLNHRDEIMAAPVPLSGEAPAPRVSGPAPVPALSGNAPVPSLPSRQARVPSTSEPLSGLAQNPGGDAMDVDSDHEAAPPPVNLQTKLKRSAPKSKEFVEESEDEAPHPPTKKQKRYIGQQHQEGSGTPKWTIHKSGEPYLSQLAIAPHDFNKIPGNMKPPLSSQEQDRFDTWFKWIKTNYPEIPSPVRQLQVNSTPAVARIPWSVNTLPNGWVAAPTVCTNCLNYYPGKCIVPTGKGTRPSCMVCRLKKLNCVDGEPKTKKKNTGEGKKPENAPNAGQSTERQAPQKPEKSSKPAASERQTQQKPERSSKPGPLTRPTASGSKSQVEVVIPQAPAPVGANSGDHRLTNTVGRLEARMQQLEAKMDSMALGFANSSFVLANSQQMLAGSTEALAKALGTTLKESD</sequence>
<evidence type="ECO:0000313" key="4">
    <source>
        <dbReference type="Proteomes" id="UP001140091"/>
    </source>
</evidence>
<feature type="compositionally biased region" description="Basic and acidic residues" evidence="2">
    <location>
        <begin position="309"/>
        <end position="325"/>
    </location>
</feature>
<feature type="non-terminal residue" evidence="3">
    <location>
        <position position="1"/>
    </location>
</feature>
<name>A0A9W8J526_9AGAR</name>
<evidence type="ECO:0000256" key="1">
    <source>
        <dbReference type="SAM" id="Coils"/>
    </source>
</evidence>
<dbReference type="EMBL" id="JANBPK010000931">
    <property type="protein sequence ID" value="KAJ2928322.1"/>
    <property type="molecule type" value="Genomic_DNA"/>
</dbReference>
<keyword evidence="4" id="KW-1185">Reference proteome</keyword>
<keyword evidence="1" id="KW-0175">Coiled coil</keyword>
<evidence type="ECO:0000256" key="2">
    <source>
        <dbReference type="SAM" id="MobiDB-lite"/>
    </source>
</evidence>
<comment type="caution">
    <text evidence="3">The sequence shown here is derived from an EMBL/GenBank/DDBJ whole genome shotgun (WGS) entry which is preliminary data.</text>
</comment>
<feature type="region of interest" description="Disordered" evidence="2">
    <location>
        <begin position="309"/>
        <end position="380"/>
    </location>
</feature>
<protein>
    <submittedName>
        <fullName evidence="3">Uncharacterized protein</fullName>
    </submittedName>
</protein>